<dbReference type="Proteomes" id="UP000230233">
    <property type="component" value="Chromosome IV"/>
</dbReference>
<keyword evidence="3" id="KW-1185">Reference proteome</keyword>
<evidence type="ECO:0000313" key="3">
    <source>
        <dbReference type="Proteomes" id="UP000230233"/>
    </source>
</evidence>
<evidence type="ECO:0008006" key="4">
    <source>
        <dbReference type="Google" id="ProtNLM"/>
    </source>
</evidence>
<feature type="signal peptide" evidence="1">
    <location>
        <begin position="1"/>
        <end position="17"/>
    </location>
</feature>
<organism evidence="2 3">
    <name type="scientific">Caenorhabditis nigoni</name>
    <dbReference type="NCBI Taxonomy" id="1611254"/>
    <lineage>
        <taxon>Eukaryota</taxon>
        <taxon>Metazoa</taxon>
        <taxon>Ecdysozoa</taxon>
        <taxon>Nematoda</taxon>
        <taxon>Chromadorea</taxon>
        <taxon>Rhabditida</taxon>
        <taxon>Rhabditina</taxon>
        <taxon>Rhabditomorpha</taxon>
        <taxon>Rhabditoidea</taxon>
        <taxon>Rhabditidae</taxon>
        <taxon>Peloderinae</taxon>
        <taxon>Caenorhabditis</taxon>
    </lineage>
</organism>
<reference evidence="3" key="1">
    <citation type="submission" date="2017-10" db="EMBL/GenBank/DDBJ databases">
        <title>Rapid genome shrinkage in a self-fertile nematode reveals novel sperm competition proteins.</title>
        <authorList>
            <person name="Yin D."/>
            <person name="Schwarz E.M."/>
            <person name="Thomas C.G."/>
            <person name="Felde R.L."/>
            <person name="Korf I.F."/>
            <person name="Cutter A.D."/>
            <person name="Schartner C.M."/>
            <person name="Ralston E.J."/>
            <person name="Meyer B.J."/>
            <person name="Haag E.S."/>
        </authorList>
    </citation>
    <scope>NUCLEOTIDE SEQUENCE [LARGE SCALE GENOMIC DNA]</scope>
    <source>
        <strain evidence="3">JU1422</strain>
    </source>
</reference>
<dbReference type="Gene3D" id="2.60.40.3330">
    <property type="match status" value="1"/>
</dbReference>
<evidence type="ECO:0000313" key="2">
    <source>
        <dbReference type="EMBL" id="PIC36432.1"/>
    </source>
</evidence>
<comment type="caution">
    <text evidence="2">The sequence shown here is derived from an EMBL/GenBank/DDBJ whole genome shotgun (WGS) entry which is preliminary data.</text>
</comment>
<gene>
    <name evidence="2" type="primary">Cnig_chr_IV.g15424</name>
    <name evidence="2" type="ORF">B9Z55_015424</name>
</gene>
<dbReference type="PANTHER" id="PTHR21479:SF28">
    <property type="entry name" value="PROTEIN CBG24148"/>
    <property type="match status" value="1"/>
</dbReference>
<protein>
    <recommendedName>
        <fullName evidence="4">Intein C-terminal splicing domain-containing protein</fullName>
    </recommendedName>
</protein>
<proteinExistence type="predicted"/>
<dbReference type="AlphaFoldDB" id="A0A2G5UA63"/>
<name>A0A2G5UA63_9PELO</name>
<dbReference type="EMBL" id="PDUG01000004">
    <property type="protein sequence ID" value="PIC36432.1"/>
    <property type="molecule type" value="Genomic_DNA"/>
</dbReference>
<feature type="chain" id="PRO_5013660498" description="Intein C-terminal splicing domain-containing protein" evidence="1">
    <location>
        <begin position="18"/>
        <end position="166"/>
    </location>
</feature>
<dbReference type="OrthoDB" id="10467148at2759"/>
<dbReference type="PANTHER" id="PTHR21479">
    <property type="match status" value="1"/>
</dbReference>
<keyword evidence="1" id="KW-0732">Signal</keyword>
<accession>A0A2G5UA63</accession>
<evidence type="ECO:0000256" key="1">
    <source>
        <dbReference type="SAM" id="SignalP"/>
    </source>
</evidence>
<sequence length="166" mass="19244">MSHFFIFLLFLVSSVEPTTKFHIGGELYCDYDKEFRYQVILFEWDPWDANDALDTTYVRKAYKLGKYTVEGEDSSDGLWLFDDGNFELLLRVIHTCSPHEGHPHRTYDVYLGSYANIDGRTYTYTYTVNITNMGASGKDTVFGPHRFSGAVDLDGFMEDDNLEYNY</sequence>
<dbReference type="InterPro" id="IPR038479">
    <property type="entry name" value="Transthyretin-like_sf"/>
</dbReference>